<feature type="domain" description="Amino acid transporter transmembrane" evidence="6">
    <location>
        <begin position="34"/>
        <end position="69"/>
    </location>
</feature>
<dbReference type="GO" id="GO:0016020">
    <property type="term" value="C:membrane"/>
    <property type="evidence" value="ECO:0007669"/>
    <property type="project" value="UniProtKB-SubCell"/>
</dbReference>
<name>A0A9K3D8P7_9EUKA</name>
<keyword evidence="4 5" id="KW-0472">Membrane</keyword>
<comment type="caution">
    <text evidence="7">The sequence shown here is derived from an EMBL/GenBank/DDBJ whole genome shotgun (WGS) entry which is preliminary data.</text>
</comment>
<reference evidence="7 8" key="1">
    <citation type="journal article" date="2018" name="PLoS ONE">
        <title>The draft genome of Kipferlia bialata reveals reductive genome evolution in fornicate parasites.</title>
        <authorList>
            <person name="Tanifuji G."/>
            <person name="Takabayashi S."/>
            <person name="Kume K."/>
            <person name="Takagi M."/>
            <person name="Nakayama T."/>
            <person name="Kamikawa R."/>
            <person name="Inagaki Y."/>
            <person name="Hashimoto T."/>
        </authorList>
    </citation>
    <scope>NUCLEOTIDE SEQUENCE [LARGE SCALE GENOMIC DNA]</scope>
    <source>
        <strain evidence="7">NY0173</strain>
    </source>
</reference>
<keyword evidence="2 5" id="KW-0812">Transmembrane</keyword>
<organism evidence="7 8">
    <name type="scientific">Kipferlia bialata</name>
    <dbReference type="NCBI Taxonomy" id="797122"/>
    <lineage>
        <taxon>Eukaryota</taxon>
        <taxon>Metamonada</taxon>
        <taxon>Carpediemonas-like organisms</taxon>
        <taxon>Kipferlia</taxon>
    </lineage>
</organism>
<sequence length="74" mass="8258">MEVSATWEERISLSSVSVLAMSKSQDEEKNPELRSSLNIVNSLVGAGFLAVPYAYMEMGWIPAFIFAIVTFFIH</sequence>
<protein>
    <recommendedName>
        <fullName evidence="6">Amino acid transporter transmembrane domain-containing protein</fullName>
    </recommendedName>
</protein>
<evidence type="ECO:0000256" key="3">
    <source>
        <dbReference type="ARBA" id="ARBA00022989"/>
    </source>
</evidence>
<evidence type="ECO:0000256" key="1">
    <source>
        <dbReference type="ARBA" id="ARBA00004370"/>
    </source>
</evidence>
<accession>A0A9K3D8P7</accession>
<proteinExistence type="predicted"/>
<dbReference type="InterPro" id="IPR013057">
    <property type="entry name" value="AA_transpt_TM"/>
</dbReference>
<gene>
    <name evidence="7" type="ORF">KIPB_012840</name>
</gene>
<evidence type="ECO:0000256" key="4">
    <source>
        <dbReference type="ARBA" id="ARBA00023136"/>
    </source>
</evidence>
<evidence type="ECO:0000256" key="2">
    <source>
        <dbReference type="ARBA" id="ARBA00022692"/>
    </source>
</evidence>
<dbReference type="Proteomes" id="UP000265618">
    <property type="component" value="Unassembled WGS sequence"/>
</dbReference>
<evidence type="ECO:0000256" key="5">
    <source>
        <dbReference type="SAM" id="Phobius"/>
    </source>
</evidence>
<feature type="transmembrane region" description="Helical" evidence="5">
    <location>
        <begin position="53"/>
        <end position="73"/>
    </location>
</feature>
<feature type="non-terminal residue" evidence="7">
    <location>
        <position position="1"/>
    </location>
</feature>
<dbReference type="OrthoDB" id="438545at2759"/>
<evidence type="ECO:0000259" key="6">
    <source>
        <dbReference type="Pfam" id="PF01490"/>
    </source>
</evidence>
<dbReference type="Pfam" id="PF01490">
    <property type="entry name" value="Aa_trans"/>
    <property type="match status" value="1"/>
</dbReference>
<dbReference type="AlphaFoldDB" id="A0A9K3D8P7"/>
<evidence type="ECO:0000313" key="7">
    <source>
        <dbReference type="EMBL" id="GIQ90156.1"/>
    </source>
</evidence>
<comment type="subcellular location">
    <subcellularLocation>
        <location evidence="1">Membrane</location>
    </subcellularLocation>
</comment>
<keyword evidence="8" id="KW-1185">Reference proteome</keyword>
<dbReference type="EMBL" id="BDIP01005834">
    <property type="protein sequence ID" value="GIQ90156.1"/>
    <property type="molecule type" value="Genomic_DNA"/>
</dbReference>
<keyword evidence="3 5" id="KW-1133">Transmembrane helix</keyword>
<evidence type="ECO:0000313" key="8">
    <source>
        <dbReference type="Proteomes" id="UP000265618"/>
    </source>
</evidence>